<dbReference type="Proteomes" id="UP001501803">
    <property type="component" value="Unassembled WGS sequence"/>
</dbReference>
<sequence length="259" mass="28872">MNTDDISNLGRDLAIFKTVESRTFGTFWQTRAMTTIGTPGGTPERPAIFFASPEEFRAWLEANHATATELWMGLYKKHVPDGGLTWEQAVPEALCFGWIDSVSQRIDEDARRQRWTPRKTSSIWSSVNIALVEKLTAEGRMREPGLAAFERRREDRSGVYSHESPDRELPPEAAALLAANPAATAFWEAATASYRRQVIHWALTAKQEATRERRLAQLIDDSAAGRLVAFQRYGDVPKWAERAAEAARAAASASPPDQA</sequence>
<dbReference type="EMBL" id="BAABCN010000007">
    <property type="protein sequence ID" value="GAA3882738.1"/>
    <property type="molecule type" value="Genomic_DNA"/>
</dbReference>
<organism evidence="1 2">
    <name type="scientific">Leifsonia kafniensis</name>
    <dbReference type="NCBI Taxonomy" id="475957"/>
    <lineage>
        <taxon>Bacteria</taxon>
        <taxon>Bacillati</taxon>
        <taxon>Actinomycetota</taxon>
        <taxon>Actinomycetes</taxon>
        <taxon>Micrococcales</taxon>
        <taxon>Microbacteriaceae</taxon>
        <taxon>Leifsonia</taxon>
    </lineage>
</organism>
<protein>
    <recommendedName>
        <fullName evidence="3">Bacteriocin-protection protein</fullName>
    </recommendedName>
</protein>
<comment type="caution">
    <text evidence="1">The sequence shown here is derived from an EMBL/GenBank/DDBJ whole genome shotgun (WGS) entry which is preliminary data.</text>
</comment>
<accession>A0ABP7KQ79</accession>
<reference evidence="2" key="1">
    <citation type="journal article" date="2019" name="Int. J. Syst. Evol. Microbiol.">
        <title>The Global Catalogue of Microorganisms (GCM) 10K type strain sequencing project: providing services to taxonomists for standard genome sequencing and annotation.</title>
        <authorList>
            <consortium name="The Broad Institute Genomics Platform"/>
            <consortium name="The Broad Institute Genome Sequencing Center for Infectious Disease"/>
            <person name="Wu L."/>
            <person name="Ma J."/>
        </authorList>
    </citation>
    <scope>NUCLEOTIDE SEQUENCE [LARGE SCALE GENOMIC DNA]</scope>
    <source>
        <strain evidence="2">JCM 17021</strain>
    </source>
</reference>
<proteinExistence type="predicted"/>
<evidence type="ECO:0000313" key="1">
    <source>
        <dbReference type="EMBL" id="GAA3882738.1"/>
    </source>
</evidence>
<evidence type="ECO:0008006" key="3">
    <source>
        <dbReference type="Google" id="ProtNLM"/>
    </source>
</evidence>
<evidence type="ECO:0000313" key="2">
    <source>
        <dbReference type="Proteomes" id="UP001501803"/>
    </source>
</evidence>
<name>A0ABP7KQ79_9MICO</name>
<gene>
    <name evidence="1" type="ORF">GCM10022381_26240</name>
</gene>
<dbReference type="Pfam" id="PF13376">
    <property type="entry name" value="OmdA"/>
    <property type="match status" value="1"/>
</dbReference>
<keyword evidence="2" id="KW-1185">Reference proteome</keyword>